<accession>A0ABN4LZC1</accession>
<gene>
    <name evidence="1" type="ORF">AWY79_12380</name>
</gene>
<protein>
    <recommendedName>
        <fullName evidence="3">DUF1232 domain-containing protein</fullName>
    </recommendedName>
</protein>
<evidence type="ECO:0008006" key="3">
    <source>
        <dbReference type="Google" id="ProtNLM"/>
    </source>
</evidence>
<reference evidence="1 2" key="1">
    <citation type="journal article" date="2016" name="Front. Microbiol.">
        <title>Genome Sequence of the Piezophilic, Mesophilic Sulfate-Reducing Bacterium Desulfovibrio indicus J2T.</title>
        <authorList>
            <person name="Cao J."/>
            <person name="Maignien L."/>
            <person name="Shao Z."/>
            <person name="Alain K."/>
            <person name="Jebbar M."/>
        </authorList>
    </citation>
    <scope>NUCLEOTIDE SEQUENCE [LARGE SCALE GENOMIC DNA]</scope>
    <source>
        <strain evidence="1 2">J2</strain>
    </source>
</reference>
<proteinExistence type="predicted"/>
<dbReference type="Proteomes" id="UP000055611">
    <property type="component" value="Chromosome"/>
</dbReference>
<evidence type="ECO:0000313" key="2">
    <source>
        <dbReference type="Proteomes" id="UP000055611"/>
    </source>
</evidence>
<sequence>MALGLVPKILNPVDVVVAIDILLKVIDSIVFKFRHIEDIVGRQPIRVHNTIGMYLGVDDLL</sequence>
<organism evidence="1 2">
    <name type="scientific">Pseudodesulfovibrio indicus</name>
    <dbReference type="NCBI Taxonomy" id="1716143"/>
    <lineage>
        <taxon>Bacteria</taxon>
        <taxon>Pseudomonadati</taxon>
        <taxon>Thermodesulfobacteriota</taxon>
        <taxon>Desulfovibrionia</taxon>
        <taxon>Desulfovibrionales</taxon>
        <taxon>Desulfovibrionaceae</taxon>
    </lineage>
</organism>
<evidence type="ECO:0000313" key="1">
    <source>
        <dbReference type="EMBL" id="AMK11852.1"/>
    </source>
</evidence>
<keyword evidence="2" id="KW-1185">Reference proteome</keyword>
<dbReference type="EMBL" id="CP014206">
    <property type="protein sequence ID" value="AMK11852.1"/>
    <property type="molecule type" value="Genomic_DNA"/>
</dbReference>
<name>A0ABN4LZC1_9BACT</name>